<dbReference type="Proteomes" id="UP000344274">
    <property type="component" value="Unassembled WGS sequence"/>
</dbReference>
<dbReference type="AlphaFoldDB" id="A0A5E6TE91"/>
<dbReference type="EMBL" id="CABVHB010000019">
    <property type="protein sequence ID" value="VVM91511.1"/>
    <property type="molecule type" value="Genomic_DNA"/>
</dbReference>
<evidence type="ECO:0000313" key="1">
    <source>
        <dbReference type="EMBL" id="VVM91511.1"/>
    </source>
</evidence>
<accession>A0A5E6TE91</accession>
<evidence type="ECO:0000313" key="2">
    <source>
        <dbReference type="Proteomes" id="UP000344274"/>
    </source>
</evidence>
<protein>
    <submittedName>
        <fullName evidence="1">Uncharacterized protein</fullName>
    </submittedName>
</protein>
<name>A0A5E6TE91_PSEFL</name>
<reference evidence="1 2" key="1">
    <citation type="submission" date="2019-09" db="EMBL/GenBank/DDBJ databases">
        <authorList>
            <person name="Chandra G."/>
            <person name="Truman W A."/>
        </authorList>
    </citation>
    <scope>NUCLEOTIDE SEQUENCE [LARGE SCALE GENOMIC DNA]</scope>
    <source>
        <strain evidence="1">PS673</strain>
    </source>
</reference>
<organism evidence="1 2">
    <name type="scientific">Pseudomonas fluorescens</name>
    <dbReference type="NCBI Taxonomy" id="294"/>
    <lineage>
        <taxon>Bacteria</taxon>
        <taxon>Pseudomonadati</taxon>
        <taxon>Pseudomonadota</taxon>
        <taxon>Gammaproteobacteria</taxon>
        <taxon>Pseudomonadales</taxon>
        <taxon>Pseudomonadaceae</taxon>
        <taxon>Pseudomonas</taxon>
    </lineage>
</organism>
<sequence length="36" mass="3766">MAHGSLQDNKEALDTYPVSAYAPSPVKMGTGDTLSI</sequence>
<proteinExistence type="predicted"/>
<gene>
    <name evidence="1" type="ORF">PS673_02812</name>
</gene>